<comment type="caution">
    <text evidence="2">The sequence shown here is derived from an EMBL/GenBank/DDBJ whole genome shotgun (WGS) entry which is preliminary data.</text>
</comment>
<sequence length="489" mass="57595">MKGNLRDRISRFFDGLKGDSETQQKPREPKPIKALPPHFDATFPLETLPFDIKYAILEAVGFIDYDGFISLILACRAYHEVFTEHKRALNRVALWYDALRYKEESFFLAAVYDDLLDASRTVSRADSERIEYAYNYAIDSKGLAAEPWYYATVRDGGEEMENRIVKNHMAVKRFANVFIKRAMFPRLLRRVKELEESKTKKGKNKNQEKRQQRPEPSRKFGINRDVEELNPGEPPATIPERHRIIQAIYHLSVFILIFYSRMRAHRTIDFTLGTIKFILTWGYWETKAVEMLIAWLGMELNPLFYKLFRQTRWWWAWSDIVPSDGEADVHPCYAEPQAREGHYSCSLFALLVHEFPLYATEWITTFNADWHHWQPPADRLEAMTDWTSSLGTRIDIGSAHWMMFRLLYHANFTDHPAPGLHMKPICVKGHEFFLDKVGCLVIVRFSTEDEFLWGHPERQRVDPWVVLWDDWRLERWGYVFPTIGETATI</sequence>
<keyword evidence="3" id="KW-1185">Reference proteome</keyword>
<dbReference type="AlphaFoldDB" id="A0A437A1L6"/>
<dbReference type="Proteomes" id="UP000283090">
    <property type="component" value="Unassembled WGS sequence"/>
</dbReference>
<dbReference type="RefSeq" id="XP_067490577.1">
    <property type="nucleotide sequence ID" value="XM_067632294.1"/>
</dbReference>
<feature type="compositionally biased region" description="Basic and acidic residues" evidence="1">
    <location>
        <begin position="195"/>
        <end position="227"/>
    </location>
</feature>
<dbReference type="EMBL" id="SAEB01000006">
    <property type="protein sequence ID" value="RVD85033.1"/>
    <property type="molecule type" value="Genomic_DNA"/>
</dbReference>
<feature type="region of interest" description="Disordered" evidence="1">
    <location>
        <begin position="195"/>
        <end position="235"/>
    </location>
</feature>
<protein>
    <submittedName>
        <fullName evidence="2">Uncharacterized protein</fullName>
    </submittedName>
</protein>
<name>A0A437A1L6_ARTFL</name>
<dbReference type="VEuPathDB" id="FungiDB:DFL_003365"/>
<proteinExistence type="predicted"/>
<organism evidence="2 3">
    <name type="scientific">Arthrobotrys flagrans</name>
    <name type="common">Nematode-trapping fungus</name>
    <name type="synonym">Trichothecium flagrans</name>
    <dbReference type="NCBI Taxonomy" id="97331"/>
    <lineage>
        <taxon>Eukaryota</taxon>
        <taxon>Fungi</taxon>
        <taxon>Dikarya</taxon>
        <taxon>Ascomycota</taxon>
        <taxon>Pezizomycotina</taxon>
        <taxon>Orbiliomycetes</taxon>
        <taxon>Orbiliales</taxon>
        <taxon>Orbiliaceae</taxon>
        <taxon>Arthrobotrys</taxon>
    </lineage>
</organism>
<evidence type="ECO:0000256" key="1">
    <source>
        <dbReference type="SAM" id="MobiDB-lite"/>
    </source>
</evidence>
<evidence type="ECO:0000313" key="3">
    <source>
        <dbReference type="Proteomes" id="UP000283090"/>
    </source>
</evidence>
<accession>A0A437A1L6</accession>
<reference evidence="2 3" key="1">
    <citation type="submission" date="2019-01" db="EMBL/GenBank/DDBJ databases">
        <title>Intercellular communication is required for trap formation in the nematode-trapping fungus Duddingtonia flagrans.</title>
        <authorList>
            <person name="Youssar L."/>
            <person name="Wernet V."/>
            <person name="Hensel N."/>
            <person name="Hildebrandt H.-G."/>
            <person name="Fischer R."/>
        </authorList>
    </citation>
    <scope>NUCLEOTIDE SEQUENCE [LARGE SCALE GENOMIC DNA]</scope>
    <source>
        <strain evidence="2 3">CBS H-5679</strain>
    </source>
</reference>
<dbReference type="GeneID" id="93585676"/>
<evidence type="ECO:0000313" key="2">
    <source>
        <dbReference type="EMBL" id="RVD85033.1"/>
    </source>
</evidence>
<gene>
    <name evidence="2" type="ORF">DFL_003365</name>
</gene>
<dbReference type="OrthoDB" id="5287761at2759"/>